<dbReference type="GO" id="GO:0003700">
    <property type="term" value="F:DNA-binding transcription factor activity"/>
    <property type="evidence" value="ECO:0007669"/>
    <property type="project" value="InterPro"/>
</dbReference>
<dbReference type="GO" id="GO:0006352">
    <property type="term" value="P:DNA-templated transcription initiation"/>
    <property type="evidence" value="ECO:0007669"/>
    <property type="project" value="InterPro"/>
</dbReference>
<proteinExistence type="predicted"/>
<comment type="caution">
    <text evidence="1">The sequence shown here is derived from an EMBL/GenBank/DDBJ whole genome shotgun (WGS) entry which is preliminary data.</text>
</comment>
<protein>
    <submittedName>
        <fullName evidence="1">Putative RNA polymerase sigma factor</fullName>
    </submittedName>
</protein>
<dbReference type="InterPro" id="IPR013325">
    <property type="entry name" value="RNA_pol_sigma_r2"/>
</dbReference>
<evidence type="ECO:0000313" key="1">
    <source>
        <dbReference type="EMBL" id="KLA46975.1"/>
    </source>
</evidence>
<gene>
    <name evidence="1" type="ORF">LRB_417</name>
</gene>
<dbReference type="Gene3D" id="1.10.1740.10">
    <property type="match status" value="1"/>
</dbReference>
<reference evidence="1 2" key="1">
    <citation type="journal article" date="2015" name="BMC Microbiol.">
        <title>Lactobacillus ruminis strains cluster according to their mammalian gut source.</title>
        <authorList>
            <person name="O' Donnell M.M."/>
            <person name="Harris H.M."/>
            <person name="Lynch D.B."/>
            <person name="Ross R.P."/>
            <person name="O'Toole P.W."/>
        </authorList>
    </citation>
    <scope>NUCLEOTIDE SEQUENCE [LARGE SCALE GENOMIC DNA]</scope>
    <source>
        <strain evidence="1 2">ATCC 27780</strain>
    </source>
</reference>
<dbReference type="RefSeq" id="WP_039121108.1">
    <property type="nucleotide sequence ID" value="NZ_CP117687.1"/>
</dbReference>
<organism evidence="1 2">
    <name type="scientific">Ligilactobacillus ruminis</name>
    <dbReference type="NCBI Taxonomy" id="1623"/>
    <lineage>
        <taxon>Bacteria</taxon>
        <taxon>Bacillati</taxon>
        <taxon>Bacillota</taxon>
        <taxon>Bacilli</taxon>
        <taxon>Lactobacillales</taxon>
        <taxon>Lactobacillaceae</taxon>
        <taxon>Ligilactobacillus</taxon>
    </lineage>
</organism>
<dbReference type="SUPFAM" id="SSF88946">
    <property type="entry name" value="Sigma2 domain of RNA polymerase sigma factors"/>
    <property type="match status" value="1"/>
</dbReference>
<dbReference type="AlphaFoldDB" id="A0A0G8G5W5"/>
<dbReference type="Proteomes" id="UP000035618">
    <property type="component" value="Unassembled WGS sequence"/>
</dbReference>
<evidence type="ECO:0000313" key="2">
    <source>
        <dbReference type="Proteomes" id="UP000035618"/>
    </source>
</evidence>
<accession>A0A0G8G5W5</accession>
<sequence>MTQNEDEATKELLRRFKEYHCEDSLAELFAKYKPLVIRAINSFHFRTLDRDDLLQEAYIICCSTALSYNQTTTKATYGCYFKASLYNRLTTLKREETANKRMGNVLAVPLDSICGDDDSFISENTFSELEAKIALEQVMAKMPRQINVFGK</sequence>
<name>A0A0G8G5W5_9LACO</name>
<dbReference type="EMBL" id="JHAJ01000022">
    <property type="protein sequence ID" value="KLA46975.1"/>
    <property type="molecule type" value="Genomic_DNA"/>
</dbReference>